<dbReference type="EMBL" id="PFEQ01000014">
    <property type="protein sequence ID" value="PJE73881.1"/>
    <property type="molecule type" value="Genomic_DNA"/>
</dbReference>
<evidence type="ECO:0000256" key="5">
    <source>
        <dbReference type="ARBA" id="ARBA00022692"/>
    </source>
</evidence>
<dbReference type="AlphaFoldDB" id="A0A2M8LBB7"/>
<feature type="transmembrane region" description="Helical" evidence="8">
    <location>
        <begin position="444"/>
        <end position="464"/>
    </location>
</feature>
<feature type="transmembrane region" description="Helical" evidence="8">
    <location>
        <begin position="373"/>
        <end position="406"/>
    </location>
</feature>
<evidence type="ECO:0000256" key="4">
    <source>
        <dbReference type="ARBA" id="ARBA00022679"/>
    </source>
</evidence>
<organism evidence="10 11">
    <name type="scientific">Candidatus Taylorbacteria bacterium CG10_big_fil_rev_8_21_14_0_10_41_48</name>
    <dbReference type="NCBI Taxonomy" id="1975024"/>
    <lineage>
        <taxon>Bacteria</taxon>
        <taxon>Candidatus Tayloriibacteriota</taxon>
    </lineage>
</organism>
<keyword evidence="6 8" id="KW-1133">Transmembrane helix</keyword>
<keyword evidence="5 8" id="KW-0812">Transmembrane</keyword>
<dbReference type="PANTHER" id="PTHR33908:SF11">
    <property type="entry name" value="MEMBRANE PROTEIN"/>
    <property type="match status" value="1"/>
</dbReference>
<dbReference type="Pfam" id="PF13231">
    <property type="entry name" value="PMT_2"/>
    <property type="match status" value="1"/>
</dbReference>
<keyword evidence="4" id="KW-0808">Transferase</keyword>
<reference evidence="11" key="1">
    <citation type="submission" date="2017-09" db="EMBL/GenBank/DDBJ databases">
        <title>Depth-based differentiation of microbial function through sediment-hosted aquifers and enrichment of novel symbionts in the deep terrestrial subsurface.</title>
        <authorList>
            <person name="Probst A.J."/>
            <person name="Ladd B."/>
            <person name="Jarett J.K."/>
            <person name="Geller-Mcgrath D.E."/>
            <person name="Sieber C.M.K."/>
            <person name="Emerson J.B."/>
            <person name="Anantharaman K."/>
            <person name="Thomas B.C."/>
            <person name="Malmstrom R."/>
            <person name="Stieglmeier M."/>
            <person name="Klingl A."/>
            <person name="Woyke T."/>
            <person name="Ryan C.M."/>
            <person name="Banfield J.F."/>
        </authorList>
    </citation>
    <scope>NUCLEOTIDE SEQUENCE [LARGE SCALE GENOMIC DNA]</scope>
</reference>
<feature type="transmembrane region" description="Helical" evidence="8">
    <location>
        <begin position="25"/>
        <end position="45"/>
    </location>
</feature>
<feature type="transmembrane region" description="Helical" evidence="8">
    <location>
        <begin position="187"/>
        <end position="214"/>
    </location>
</feature>
<feature type="domain" description="Glycosyltransferase RgtA/B/C/D-like" evidence="9">
    <location>
        <begin position="89"/>
        <end position="246"/>
    </location>
</feature>
<accession>A0A2M8LBB7</accession>
<dbReference type="Proteomes" id="UP000228700">
    <property type="component" value="Unassembled WGS sequence"/>
</dbReference>
<feature type="transmembrane region" description="Helical" evidence="8">
    <location>
        <begin position="418"/>
        <end position="438"/>
    </location>
</feature>
<protein>
    <recommendedName>
        <fullName evidence="9">Glycosyltransferase RgtA/B/C/D-like domain-containing protein</fullName>
    </recommendedName>
</protein>
<proteinExistence type="predicted"/>
<gene>
    <name evidence="10" type="ORF">COV01_03505</name>
</gene>
<evidence type="ECO:0000313" key="10">
    <source>
        <dbReference type="EMBL" id="PJE73881.1"/>
    </source>
</evidence>
<keyword evidence="3" id="KW-0328">Glycosyltransferase</keyword>
<evidence type="ECO:0000256" key="8">
    <source>
        <dbReference type="SAM" id="Phobius"/>
    </source>
</evidence>
<feature type="transmembrane region" description="Helical" evidence="8">
    <location>
        <begin position="106"/>
        <end position="128"/>
    </location>
</feature>
<dbReference type="PANTHER" id="PTHR33908">
    <property type="entry name" value="MANNOSYLTRANSFERASE YKCB-RELATED"/>
    <property type="match status" value="1"/>
</dbReference>
<evidence type="ECO:0000256" key="3">
    <source>
        <dbReference type="ARBA" id="ARBA00022676"/>
    </source>
</evidence>
<dbReference type="GO" id="GO:0005886">
    <property type="term" value="C:plasma membrane"/>
    <property type="evidence" value="ECO:0007669"/>
    <property type="project" value="UniProtKB-SubCell"/>
</dbReference>
<keyword evidence="7 8" id="KW-0472">Membrane</keyword>
<evidence type="ECO:0000256" key="2">
    <source>
        <dbReference type="ARBA" id="ARBA00022475"/>
    </source>
</evidence>
<dbReference type="InterPro" id="IPR038731">
    <property type="entry name" value="RgtA/B/C-like"/>
</dbReference>
<evidence type="ECO:0000256" key="6">
    <source>
        <dbReference type="ARBA" id="ARBA00022989"/>
    </source>
</evidence>
<dbReference type="GO" id="GO:0016763">
    <property type="term" value="F:pentosyltransferase activity"/>
    <property type="evidence" value="ECO:0007669"/>
    <property type="project" value="TreeGrafter"/>
</dbReference>
<feature type="transmembrane region" description="Helical" evidence="8">
    <location>
        <begin position="149"/>
        <end position="175"/>
    </location>
</feature>
<feature type="transmembrane region" description="Helical" evidence="8">
    <location>
        <begin position="226"/>
        <end position="246"/>
    </location>
</feature>
<evidence type="ECO:0000256" key="1">
    <source>
        <dbReference type="ARBA" id="ARBA00004651"/>
    </source>
</evidence>
<dbReference type="InterPro" id="IPR050297">
    <property type="entry name" value="LipidA_mod_glycosyltrf_83"/>
</dbReference>
<evidence type="ECO:0000313" key="11">
    <source>
        <dbReference type="Proteomes" id="UP000228700"/>
    </source>
</evidence>
<dbReference type="GO" id="GO:0009103">
    <property type="term" value="P:lipopolysaccharide biosynthetic process"/>
    <property type="evidence" value="ECO:0007669"/>
    <property type="project" value="UniProtKB-ARBA"/>
</dbReference>
<sequence>MECSCIEYYFIYEITMKNFFSQYKWETIIFCVALIMRIALFGVNFSNNNYDLIQTIHGDDGYYELSQNIIAGNGFSFDTEPPYRPNPLRPPVWPYVIAGTASVGGYWLVLVLELLMGSLIPVFGLVLSRRIFGKWFGIWTGLLMAIEPYSILLSFILYTETCFIFFFLLSLIHLMRFIDEREVVQGVLAGLILGLAILVKPTVQFFPILIPLFLLIAWRKHLTRGLVAKVLMIGVLALAVMMPWVYRNKVEFGVWGMSAQPAFNLYVYLVPTVLSIDNGTNFQIESEVFVGRDDSDGSTITLANGDEYKDKAMKVLMEHKGAIIKSTLITLATFFTHDGMLTVLQYSGITFDNILRVPALSLLAHPMELVRTIAHYATSLAIFIPIVRLLWIAVTLLMLWGIITLFRRREMNTEKILGIFIVLYFAMTTAINGLGVNARFRVPILIYIFSFALYGLFTLWGYILGKLEKRHEETLDNHPRI</sequence>
<keyword evidence="2" id="KW-1003">Cell membrane</keyword>
<name>A0A2M8LBB7_9BACT</name>
<comment type="subcellular location">
    <subcellularLocation>
        <location evidence="1">Cell membrane</location>
        <topology evidence="1">Multi-pass membrane protein</topology>
    </subcellularLocation>
</comment>
<comment type="caution">
    <text evidence="10">The sequence shown here is derived from an EMBL/GenBank/DDBJ whole genome shotgun (WGS) entry which is preliminary data.</text>
</comment>
<evidence type="ECO:0000259" key="9">
    <source>
        <dbReference type="Pfam" id="PF13231"/>
    </source>
</evidence>
<evidence type="ECO:0000256" key="7">
    <source>
        <dbReference type="ARBA" id="ARBA00023136"/>
    </source>
</evidence>